<reference evidence="4" key="1">
    <citation type="journal article" date="2017" name="Nat. Ecol. Evol.">
        <title>Genome expansion and lineage-specific genetic innovations in the forest pathogenic fungi Armillaria.</title>
        <authorList>
            <person name="Sipos G."/>
            <person name="Prasanna A.N."/>
            <person name="Walter M.C."/>
            <person name="O'Connor E."/>
            <person name="Balint B."/>
            <person name="Krizsan K."/>
            <person name="Kiss B."/>
            <person name="Hess J."/>
            <person name="Varga T."/>
            <person name="Slot J."/>
            <person name="Riley R."/>
            <person name="Boka B."/>
            <person name="Rigling D."/>
            <person name="Barry K."/>
            <person name="Lee J."/>
            <person name="Mihaltcheva S."/>
            <person name="LaButti K."/>
            <person name="Lipzen A."/>
            <person name="Waldron R."/>
            <person name="Moloney N.M."/>
            <person name="Sperisen C."/>
            <person name="Kredics L."/>
            <person name="Vagvoelgyi C."/>
            <person name="Patrignani A."/>
            <person name="Fitzpatrick D."/>
            <person name="Nagy I."/>
            <person name="Doyle S."/>
            <person name="Anderson J.B."/>
            <person name="Grigoriev I.V."/>
            <person name="Gueldener U."/>
            <person name="Muensterkoetter M."/>
            <person name="Nagy L.G."/>
        </authorList>
    </citation>
    <scope>NUCLEOTIDE SEQUENCE [LARGE SCALE GENOMIC DNA]</scope>
    <source>
        <strain evidence="4">Ar21-2</strain>
    </source>
</reference>
<dbReference type="InParanoid" id="A0A2H3D459"/>
<dbReference type="AlphaFoldDB" id="A0A2H3D459"/>
<evidence type="ECO:0000256" key="1">
    <source>
        <dbReference type="SAM" id="MobiDB-lite"/>
    </source>
</evidence>
<keyword evidence="4" id="KW-1185">Reference proteome</keyword>
<gene>
    <name evidence="3" type="ORF">ARMGADRAFT_1089662</name>
</gene>
<feature type="domain" description="DUF6535" evidence="2">
    <location>
        <begin position="261"/>
        <end position="287"/>
    </location>
</feature>
<sequence>MDTAALELQERAEYQKRAVSSLKETAYRWLGMTGAGCCSMVREVPATDDVRRCTGVMEIFSHSATDDEYYTLRWRLLMHLVPSTERLWGTLPRMHRVLEIISEKMVGGKAQQIVRRWEASYHFPFWLFTTNDVKNNLKFGAHYPNAEHATPSLQQRRPPFARNSTPSAMPINQNDGLSGSDPGHKSSAATIMQGPKNEPAKSKRMTGRSNLPQNFTLGKEMARTTSKKSTRGCAITRDSTERQGLETYKDESRIYGEHGGSLEDNVDVLLIFAGVFSAVVTTVVAQT</sequence>
<feature type="compositionally biased region" description="Polar residues" evidence="1">
    <location>
        <begin position="162"/>
        <end position="177"/>
    </location>
</feature>
<organism evidence="3 4">
    <name type="scientific">Armillaria gallica</name>
    <name type="common">Bulbous honey fungus</name>
    <name type="synonym">Armillaria bulbosa</name>
    <dbReference type="NCBI Taxonomy" id="47427"/>
    <lineage>
        <taxon>Eukaryota</taxon>
        <taxon>Fungi</taxon>
        <taxon>Dikarya</taxon>
        <taxon>Basidiomycota</taxon>
        <taxon>Agaricomycotina</taxon>
        <taxon>Agaricomycetes</taxon>
        <taxon>Agaricomycetidae</taxon>
        <taxon>Agaricales</taxon>
        <taxon>Marasmiineae</taxon>
        <taxon>Physalacriaceae</taxon>
        <taxon>Armillaria</taxon>
    </lineage>
</organism>
<evidence type="ECO:0000313" key="3">
    <source>
        <dbReference type="EMBL" id="PBK83103.1"/>
    </source>
</evidence>
<dbReference type="InterPro" id="IPR045338">
    <property type="entry name" value="DUF6535"/>
</dbReference>
<accession>A0A2H3D459</accession>
<evidence type="ECO:0000259" key="2">
    <source>
        <dbReference type="Pfam" id="PF20153"/>
    </source>
</evidence>
<proteinExistence type="predicted"/>
<dbReference type="Proteomes" id="UP000217790">
    <property type="component" value="Unassembled WGS sequence"/>
</dbReference>
<name>A0A2H3D459_ARMGA</name>
<dbReference type="EMBL" id="KZ293709">
    <property type="protein sequence ID" value="PBK83103.1"/>
    <property type="molecule type" value="Genomic_DNA"/>
</dbReference>
<evidence type="ECO:0000313" key="4">
    <source>
        <dbReference type="Proteomes" id="UP000217790"/>
    </source>
</evidence>
<feature type="region of interest" description="Disordered" evidence="1">
    <location>
        <begin position="147"/>
        <end position="234"/>
    </location>
</feature>
<feature type="compositionally biased region" description="Polar residues" evidence="1">
    <location>
        <begin position="207"/>
        <end position="216"/>
    </location>
</feature>
<dbReference type="Pfam" id="PF20153">
    <property type="entry name" value="DUF6535"/>
    <property type="match status" value="1"/>
</dbReference>
<protein>
    <recommendedName>
        <fullName evidence="2">DUF6535 domain-containing protein</fullName>
    </recommendedName>
</protein>